<accession>A0A8K1LKV2</accession>
<sequence length="156" mass="18216">MLFFFKLQQADWQLLFRKVFSPLPWTTVAYDMINSRVRRQTEQRKDYEDEGSVLWPVLLSIFTDDLDEGIESTISKFADDTKLGASVNLLEGKRALQNNLDHLDRWAESNNMRFNKTKCQVLHFGHNNPLPHYRPGTVWLDSDQAERDLRVLIGSS</sequence>
<gene>
    <name evidence="2" type="ORF">HGM15179_009185</name>
</gene>
<evidence type="ECO:0000313" key="3">
    <source>
        <dbReference type="Proteomes" id="UP000796761"/>
    </source>
</evidence>
<dbReference type="AlphaFoldDB" id="A0A8K1LKV2"/>
<evidence type="ECO:0000313" key="2">
    <source>
        <dbReference type="EMBL" id="TRZ17915.1"/>
    </source>
</evidence>
<dbReference type="Pfam" id="PF00078">
    <property type="entry name" value="RVT_1"/>
    <property type="match status" value="1"/>
</dbReference>
<keyword evidence="3" id="KW-1185">Reference proteome</keyword>
<dbReference type="Proteomes" id="UP000796761">
    <property type="component" value="Unassembled WGS sequence"/>
</dbReference>
<dbReference type="PANTHER" id="PTHR33332">
    <property type="entry name" value="REVERSE TRANSCRIPTASE DOMAIN-CONTAINING PROTEIN"/>
    <property type="match status" value="1"/>
</dbReference>
<name>A0A8K1LKV2_9PASS</name>
<proteinExistence type="predicted"/>
<feature type="domain" description="Reverse transcriptase" evidence="1">
    <location>
        <begin position="40"/>
        <end position="123"/>
    </location>
</feature>
<comment type="caution">
    <text evidence="2">The sequence shown here is derived from an EMBL/GenBank/DDBJ whole genome shotgun (WGS) entry which is preliminary data.</text>
</comment>
<organism evidence="2 3">
    <name type="scientific">Zosterops borbonicus</name>
    <dbReference type="NCBI Taxonomy" id="364589"/>
    <lineage>
        <taxon>Eukaryota</taxon>
        <taxon>Metazoa</taxon>
        <taxon>Chordata</taxon>
        <taxon>Craniata</taxon>
        <taxon>Vertebrata</taxon>
        <taxon>Euteleostomi</taxon>
        <taxon>Archelosauria</taxon>
        <taxon>Archosauria</taxon>
        <taxon>Dinosauria</taxon>
        <taxon>Saurischia</taxon>
        <taxon>Theropoda</taxon>
        <taxon>Coelurosauria</taxon>
        <taxon>Aves</taxon>
        <taxon>Neognathae</taxon>
        <taxon>Neoaves</taxon>
        <taxon>Telluraves</taxon>
        <taxon>Australaves</taxon>
        <taxon>Passeriformes</taxon>
        <taxon>Sylvioidea</taxon>
        <taxon>Zosteropidae</taxon>
        <taxon>Zosterops</taxon>
    </lineage>
</organism>
<dbReference type="EMBL" id="SWJQ01000243">
    <property type="protein sequence ID" value="TRZ17915.1"/>
    <property type="molecule type" value="Genomic_DNA"/>
</dbReference>
<evidence type="ECO:0000259" key="1">
    <source>
        <dbReference type="Pfam" id="PF00078"/>
    </source>
</evidence>
<dbReference type="OrthoDB" id="9170669at2759"/>
<protein>
    <recommendedName>
        <fullName evidence="1">Reverse transcriptase domain-containing protein</fullName>
    </recommendedName>
</protein>
<reference evidence="2" key="1">
    <citation type="submission" date="2019-04" db="EMBL/GenBank/DDBJ databases">
        <title>Genome assembly of Zosterops borbonicus 15179.</title>
        <authorList>
            <person name="Leroy T."/>
            <person name="Anselmetti Y."/>
            <person name="Tilak M.-K."/>
            <person name="Nabholz B."/>
        </authorList>
    </citation>
    <scope>NUCLEOTIDE SEQUENCE</scope>
    <source>
        <strain evidence="2">HGM_15179</strain>
        <tissue evidence="2">Muscle</tissue>
    </source>
</reference>
<dbReference type="InterPro" id="IPR000477">
    <property type="entry name" value="RT_dom"/>
</dbReference>